<keyword evidence="3" id="KW-0663">Pyridoxal phosphate</keyword>
<dbReference type="Gene3D" id="3.90.1150.10">
    <property type="entry name" value="Aspartate Aminotransferase, domain 1"/>
    <property type="match status" value="1"/>
</dbReference>
<comment type="similarity">
    <text evidence="5">Belongs to the class-II pyridoxal-phosphate-dependent aminotransferase family. MalY/PatB cystathionine beta-lyase subfamily.</text>
</comment>
<evidence type="ECO:0000256" key="4">
    <source>
        <dbReference type="ARBA" id="ARBA00023239"/>
    </source>
</evidence>
<gene>
    <name evidence="7" type="ORF">H9808_07860</name>
</gene>
<keyword evidence="7" id="KW-0032">Aminotransferase</keyword>
<feature type="domain" description="Aminotransferase class I/classII large" evidence="6">
    <location>
        <begin position="49"/>
        <end position="390"/>
    </location>
</feature>
<dbReference type="AlphaFoldDB" id="A0A9D2G3C3"/>
<dbReference type="EC" id="4.4.1.13" evidence="2"/>
<name>A0A9D2G3C3_9LACT</name>
<dbReference type="PANTHER" id="PTHR43525:SF1">
    <property type="entry name" value="PROTEIN MALY"/>
    <property type="match status" value="1"/>
</dbReference>
<dbReference type="InterPro" id="IPR004839">
    <property type="entry name" value="Aminotransferase_I/II_large"/>
</dbReference>
<evidence type="ECO:0000313" key="7">
    <source>
        <dbReference type="EMBL" id="HIZ71657.1"/>
    </source>
</evidence>
<evidence type="ECO:0000256" key="5">
    <source>
        <dbReference type="ARBA" id="ARBA00037974"/>
    </source>
</evidence>
<dbReference type="CDD" id="cd00609">
    <property type="entry name" value="AAT_like"/>
    <property type="match status" value="1"/>
</dbReference>
<dbReference type="InterPro" id="IPR015422">
    <property type="entry name" value="PyrdxlP-dep_Trfase_small"/>
</dbReference>
<evidence type="ECO:0000256" key="2">
    <source>
        <dbReference type="ARBA" id="ARBA00012224"/>
    </source>
</evidence>
<keyword evidence="7" id="KW-0808">Transferase</keyword>
<evidence type="ECO:0000256" key="3">
    <source>
        <dbReference type="ARBA" id="ARBA00022898"/>
    </source>
</evidence>
<accession>A0A9D2G3C3</accession>
<dbReference type="GO" id="GO:0008483">
    <property type="term" value="F:transaminase activity"/>
    <property type="evidence" value="ECO:0007669"/>
    <property type="project" value="UniProtKB-KW"/>
</dbReference>
<dbReference type="GO" id="GO:0047804">
    <property type="term" value="F:cysteine-S-conjugate beta-lyase activity"/>
    <property type="evidence" value="ECO:0007669"/>
    <property type="project" value="UniProtKB-EC"/>
</dbReference>
<dbReference type="Pfam" id="PF00155">
    <property type="entry name" value="Aminotran_1_2"/>
    <property type="match status" value="1"/>
</dbReference>
<evidence type="ECO:0000313" key="8">
    <source>
        <dbReference type="Proteomes" id="UP000824106"/>
    </source>
</evidence>
<sequence length="400" mass="45610">MDKVMYDFKTRINREGTGSAKWDLMYTVNPDVSFNVVPLSIADMEFVNAPEIRKGLQKYLDTAILGYQVAYDDFNEAVVNWQEKRYDWSIEKEWIVDANNVVMALYAAVRAFTEENDGVIIFRPSYPPFGNAIDVNHRTEVGIPLLNDGGYYTIDFDQFEEAALDPNNKMLILCNPHNPVGRVWTKEELEKIAEISVKHNLTVVSDEIWRDFTMPGYEYTPLATVNTELTPSLMTCTSASKSFNLGGLKLASIIIEDEKLREKFQEELTIMGGSVIGPLAYKGVELAYTKAEPWLDEVLKVIDTNQNLVHDFFKENYPKIKAPKIEGTYVQWIDVSEVGMTDEEMAKFLEQEAEFFTGHGTAYGLEEGRGYERINLALPTEILRESLERLVNALKKREEA</sequence>
<reference evidence="7" key="1">
    <citation type="journal article" date="2021" name="PeerJ">
        <title>Extensive microbial diversity within the chicken gut microbiome revealed by metagenomics and culture.</title>
        <authorList>
            <person name="Gilroy R."/>
            <person name="Ravi A."/>
            <person name="Getino M."/>
            <person name="Pursley I."/>
            <person name="Horton D.L."/>
            <person name="Alikhan N.F."/>
            <person name="Baker D."/>
            <person name="Gharbi K."/>
            <person name="Hall N."/>
            <person name="Watson M."/>
            <person name="Adriaenssens E.M."/>
            <person name="Foster-Nyarko E."/>
            <person name="Jarju S."/>
            <person name="Secka A."/>
            <person name="Antonio M."/>
            <person name="Oren A."/>
            <person name="Chaudhuri R.R."/>
            <person name="La Ragione R."/>
            <person name="Hildebrand F."/>
            <person name="Pallen M.J."/>
        </authorList>
    </citation>
    <scope>NUCLEOTIDE SEQUENCE</scope>
    <source>
        <strain evidence="7">CHK169-4300</strain>
    </source>
</reference>
<dbReference type="SUPFAM" id="SSF53383">
    <property type="entry name" value="PLP-dependent transferases"/>
    <property type="match status" value="1"/>
</dbReference>
<dbReference type="InterPro" id="IPR051798">
    <property type="entry name" value="Class-II_PLP-Dep_Aminotrans"/>
</dbReference>
<dbReference type="GO" id="GO:0030170">
    <property type="term" value="F:pyridoxal phosphate binding"/>
    <property type="evidence" value="ECO:0007669"/>
    <property type="project" value="InterPro"/>
</dbReference>
<evidence type="ECO:0000259" key="6">
    <source>
        <dbReference type="Pfam" id="PF00155"/>
    </source>
</evidence>
<comment type="cofactor">
    <cofactor evidence="1">
        <name>pyridoxal 5'-phosphate</name>
        <dbReference type="ChEBI" id="CHEBI:597326"/>
    </cofactor>
</comment>
<dbReference type="InterPro" id="IPR027619">
    <property type="entry name" value="C-S_lyase_PatB-like"/>
</dbReference>
<dbReference type="NCBIfam" id="TIGR04350">
    <property type="entry name" value="C_S_lyase_PatB"/>
    <property type="match status" value="1"/>
</dbReference>
<organism evidence="7 8">
    <name type="scientific">Candidatus Atopostipes pullistercoris</name>
    <dbReference type="NCBI Taxonomy" id="2838467"/>
    <lineage>
        <taxon>Bacteria</taxon>
        <taxon>Bacillati</taxon>
        <taxon>Bacillota</taxon>
        <taxon>Bacilli</taxon>
        <taxon>Lactobacillales</taxon>
        <taxon>Carnobacteriaceae</taxon>
        <taxon>Atopostipes</taxon>
    </lineage>
</organism>
<dbReference type="Proteomes" id="UP000824106">
    <property type="component" value="Unassembled WGS sequence"/>
</dbReference>
<proteinExistence type="inferred from homology"/>
<dbReference type="Gene3D" id="3.40.640.10">
    <property type="entry name" value="Type I PLP-dependent aspartate aminotransferase-like (Major domain)"/>
    <property type="match status" value="1"/>
</dbReference>
<dbReference type="PANTHER" id="PTHR43525">
    <property type="entry name" value="PROTEIN MALY"/>
    <property type="match status" value="1"/>
</dbReference>
<dbReference type="InterPro" id="IPR015421">
    <property type="entry name" value="PyrdxlP-dep_Trfase_major"/>
</dbReference>
<comment type="caution">
    <text evidence="7">The sequence shown here is derived from an EMBL/GenBank/DDBJ whole genome shotgun (WGS) entry which is preliminary data.</text>
</comment>
<evidence type="ECO:0000256" key="1">
    <source>
        <dbReference type="ARBA" id="ARBA00001933"/>
    </source>
</evidence>
<dbReference type="InterPro" id="IPR015424">
    <property type="entry name" value="PyrdxlP-dep_Trfase"/>
</dbReference>
<reference evidence="7" key="2">
    <citation type="submission" date="2021-04" db="EMBL/GenBank/DDBJ databases">
        <authorList>
            <person name="Gilroy R."/>
        </authorList>
    </citation>
    <scope>NUCLEOTIDE SEQUENCE</scope>
    <source>
        <strain evidence="7">CHK169-4300</strain>
    </source>
</reference>
<dbReference type="EMBL" id="DXAZ01000126">
    <property type="protein sequence ID" value="HIZ71657.1"/>
    <property type="molecule type" value="Genomic_DNA"/>
</dbReference>
<protein>
    <recommendedName>
        <fullName evidence="2">cysteine-S-conjugate beta-lyase</fullName>
        <ecNumber evidence="2">4.4.1.13</ecNumber>
    </recommendedName>
</protein>
<keyword evidence="4" id="KW-0456">Lyase</keyword>